<gene>
    <name evidence="3" type="ORF">UFOPK1643_01023</name>
    <name evidence="2" type="ORF">UFOPK1698_00430</name>
</gene>
<dbReference type="EMBL" id="CAEZTK010000106">
    <property type="protein sequence ID" value="CAB4575720.1"/>
    <property type="molecule type" value="Genomic_DNA"/>
</dbReference>
<keyword evidence="1" id="KW-0472">Membrane</keyword>
<keyword evidence="1" id="KW-1133">Transmembrane helix</keyword>
<sequence>MEEDVFMGSAGSLTVGLLVIAVAFLLRNFYKRFMGVNRSDDSKE</sequence>
<proteinExistence type="predicted"/>
<protein>
    <submittedName>
        <fullName evidence="2">Unannotated protein</fullName>
    </submittedName>
</protein>
<dbReference type="AlphaFoldDB" id="A0A6J6DZ15"/>
<evidence type="ECO:0000313" key="3">
    <source>
        <dbReference type="EMBL" id="CAB4575720.1"/>
    </source>
</evidence>
<evidence type="ECO:0000256" key="1">
    <source>
        <dbReference type="SAM" id="Phobius"/>
    </source>
</evidence>
<dbReference type="EMBL" id="CAEZTP010000024">
    <property type="protein sequence ID" value="CAB4569342.1"/>
    <property type="molecule type" value="Genomic_DNA"/>
</dbReference>
<accession>A0A6J6DZ15</accession>
<evidence type="ECO:0000313" key="2">
    <source>
        <dbReference type="EMBL" id="CAB4569342.1"/>
    </source>
</evidence>
<organism evidence="2">
    <name type="scientific">freshwater metagenome</name>
    <dbReference type="NCBI Taxonomy" id="449393"/>
    <lineage>
        <taxon>unclassified sequences</taxon>
        <taxon>metagenomes</taxon>
        <taxon>ecological metagenomes</taxon>
    </lineage>
</organism>
<reference evidence="2" key="1">
    <citation type="submission" date="2020-05" db="EMBL/GenBank/DDBJ databases">
        <authorList>
            <person name="Chiriac C."/>
            <person name="Salcher M."/>
            <person name="Ghai R."/>
            <person name="Kavagutti S V."/>
        </authorList>
    </citation>
    <scope>NUCLEOTIDE SEQUENCE</scope>
</reference>
<feature type="transmembrane region" description="Helical" evidence="1">
    <location>
        <begin position="6"/>
        <end position="26"/>
    </location>
</feature>
<name>A0A6J6DZ15_9ZZZZ</name>
<keyword evidence="1" id="KW-0812">Transmembrane</keyword>